<feature type="compositionally biased region" description="Basic and acidic residues" evidence="1">
    <location>
        <begin position="176"/>
        <end position="190"/>
    </location>
</feature>
<keyword evidence="3" id="KW-1185">Reference proteome</keyword>
<evidence type="ECO:0000256" key="1">
    <source>
        <dbReference type="SAM" id="MobiDB-lite"/>
    </source>
</evidence>
<feature type="compositionally biased region" description="Polar residues" evidence="1">
    <location>
        <begin position="259"/>
        <end position="269"/>
    </location>
</feature>
<dbReference type="OrthoDB" id="4748970at2759"/>
<reference evidence="2 3" key="1">
    <citation type="submission" date="2018-06" db="EMBL/GenBank/DDBJ databases">
        <title>A transcriptomic atlas of mushroom development highlights an independent origin of complex multicellularity.</title>
        <authorList>
            <consortium name="DOE Joint Genome Institute"/>
            <person name="Krizsan K."/>
            <person name="Almasi E."/>
            <person name="Merenyi Z."/>
            <person name="Sahu N."/>
            <person name="Viragh M."/>
            <person name="Koszo T."/>
            <person name="Mondo S."/>
            <person name="Kiss B."/>
            <person name="Balint B."/>
            <person name="Kues U."/>
            <person name="Barry K."/>
            <person name="Hegedus J.C."/>
            <person name="Henrissat B."/>
            <person name="Johnson J."/>
            <person name="Lipzen A."/>
            <person name="Ohm R."/>
            <person name="Nagy I."/>
            <person name="Pangilinan J."/>
            <person name="Yan J."/>
            <person name="Xiong Y."/>
            <person name="Grigoriev I.V."/>
            <person name="Hibbett D.S."/>
            <person name="Nagy L.G."/>
        </authorList>
    </citation>
    <scope>NUCLEOTIDE SEQUENCE [LARGE SCALE GENOMIC DNA]</scope>
    <source>
        <strain evidence="2 3">SZMC22713</strain>
    </source>
</reference>
<evidence type="ECO:0000313" key="3">
    <source>
        <dbReference type="Proteomes" id="UP000294933"/>
    </source>
</evidence>
<dbReference type="STRING" id="50990.A0A4Y7PZC6"/>
<dbReference type="Proteomes" id="UP000294933">
    <property type="component" value="Unassembled WGS sequence"/>
</dbReference>
<organism evidence="2 3">
    <name type="scientific">Rickenella mellea</name>
    <dbReference type="NCBI Taxonomy" id="50990"/>
    <lineage>
        <taxon>Eukaryota</taxon>
        <taxon>Fungi</taxon>
        <taxon>Dikarya</taxon>
        <taxon>Basidiomycota</taxon>
        <taxon>Agaricomycotina</taxon>
        <taxon>Agaricomycetes</taxon>
        <taxon>Hymenochaetales</taxon>
        <taxon>Rickenellaceae</taxon>
        <taxon>Rickenella</taxon>
    </lineage>
</organism>
<accession>A0A4Y7PZC6</accession>
<protein>
    <submittedName>
        <fullName evidence="2">Uncharacterized protein</fullName>
    </submittedName>
</protein>
<feature type="compositionally biased region" description="Polar residues" evidence="1">
    <location>
        <begin position="217"/>
        <end position="230"/>
    </location>
</feature>
<feature type="region of interest" description="Disordered" evidence="1">
    <location>
        <begin position="96"/>
        <end position="275"/>
    </location>
</feature>
<proteinExistence type="predicted"/>
<dbReference type="VEuPathDB" id="FungiDB:BD410DRAFT_395771"/>
<sequence>MYAVASPAMDFARNLNNNDNDPFLDDVDIHSPANNDFTINNDFNNELDNNNNIDSANIPYGSPYAHSYHSHHSPYGSEYDFGDEIAISIQADLDEQNTSHNEYDPSDYDAPGDSPFFTDDLMASLTEHSADSPNPNTSGSPGGNHNNNPTMSPRVSVTGAYSPFDHGSPNSSGGEGDNRRYAAPADDARSRASSVSSTHGMEHMTFASPNPSPHNLPWQSAPTASSSSNMAPQSPPAPKPQSPPQLFIPNTEVLPPSPAQSNRSLSHSGRSPVHETQGGLMPGPGIHIVPATPVSGGGGATQPVPFQQTLETLQQGEFTLPSSSFFSLAFFVYLLPWIPAGIPLDMCFSFSTPIYTFWWRSAFLLS</sequence>
<evidence type="ECO:0000313" key="2">
    <source>
        <dbReference type="EMBL" id="TDL19979.1"/>
    </source>
</evidence>
<gene>
    <name evidence="2" type="ORF">BD410DRAFT_395771</name>
</gene>
<dbReference type="AlphaFoldDB" id="A0A4Y7PZC6"/>
<feature type="compositionally biased region" description="Pro residues" evidence="1">
    <location>
        <begin position="233"/>
        <end position="243"/>
    </location>
</feature>
<dbReference type="EMBL" id="ML170192">
    <property type="protein sequence ID" value="TDL19979.1"/>
    <property type="molecule type" value="Genomic_DNA"/>
</dbReference>
<feature type="compositionally biased region" description="Low complexity" evidence="1">
    <location>
        <begin position="132"/>
        <end position="150"/>
    </location>
</feature>
<name>A0A4Y7PZC6_9AGAM</name>